<keyword evidence="2" id="KW-1185">Reference proteome</keyword>
<dbReference type="AlphaFoldDB" id="A0A8K0CJV4"/>
<feature type="non-terminal residue" evidence="1">
    <location>
        <position position="234"/>
    </location>
</feature>
<reference evidence="1" key="1">
    <citation type="submission" date="2019-08" db="EMBL/GenBank/DDBJ databases">
        <title>The genome of the North American firefly Photinus pyralis.</title>
        <authorList>
            <consortium name="Photinus pyralis genome working group"/>
            <person name="Fallon T.R."/>
            <person name="Sander Lower S.E."/>
            <person name="Weng J.-K."/>
        </authorList>
    </citation>
    <scope>NUCLEOTIDE SEQUENCE</scope>
    <source>
        <strain evidence="1">TRF0915ILg1</strain>
        <tissue evidence="1">Whole body</tissue>
    </source>
</reference>
<proteinExistence type="predicted"/>
<gene>
    <name evidence="1" type="ORF">ILUMI_17445</name>
</gene>
<protein>
    <submittedName>
        <fullName evidence="1">Uncharacterized protein</fullName>
    </submittedName>
</protein>
<sequence length="234" mass="26592">MNNTIKIELDMHTPKSNVLLSPKAQEKLEDLAKRVSSLGHGYCGLKYVNATNDLKAMDWSFTAISNKGASYRGTFTTSIDLKTDDMNLHITIYVSIGTQYEVKCLNPVTSPFCSIFNPAGHLVEPTKCTYTITSFAMEHVGKWKCFNGFGNSMESLDYIIELRGYYPERYIKWTNETESYVNIGCGIENYRGRTLRYCKMVAPNERIFNIQPHFATERYLSLGTNFTKGICSIM</sequence>
<comment type="caution">
    <text evidence="1">The sequence shown here is derived from an EMBL/GenBank/DDBJ whole genome shotgun (WGS) entry which is preliminary data.</text>
</comment>
<evidence type="ECO:0000313" key="2">
    <source>
        <dbReference type="Proteomes" id="UP000801492"/>
    </source>
</evidence>
<accession>A0A8K0CJV4</accession>
<evidence type="ECO:0000313" key="1">
    <source>
        <dbReference type="EMBL" id="KAF2888728.1"/>
    </source>
</evidence>
<name>A0A8K0CJV4_IGNLU</name>
<dbReference type="EMBL" id="VTPC01074432">
    <property type="protein sequence ID" value="KAF2888728.1"/>
    <property type="molecule type" value="Genomic_DNA"/>
</dbReference>
<dbReference type="Proteomes" id="UP000801492">
    <property type="component" value="Unassembled WGS sequence"/>
</dbReference>
<organism evidence="1 2">
    <name type="scientific">Ignelater luminosus</name>
    <name type="common">Cucubano</name>
    <name type="synonym">Pyrophorus luminosus</name>
    <dbReference type="NCBI Taxonomy" id="2038154"/>
    <lineage>
        <taxon>Eukaryota</taxon>
        <taxon>Metazoa</taxon>
        <taxon>Ecdysozoa</taxon>
        <taxon>Arthropoda</taxon>
        <taxon>Hexapoda</taxon>
        <taxon>Insecta</taxon>
        <taxon>Pterygota</taxon>
        <taxon>Neoptera</taxon>
        <taxon>Endopterygota</taxon>
        <taxon>Coleoptera</taxon>
        <taxon>Polyphaga</taxon>
        <taxon>Elateriformia</taxon>
        <taxon>Elateroidea</taxon>
        <taxon>Elateridae</taxon>
        <taxon>Agrypninae</taxon>
        <taxon>Pyrophorini</taxon>
        <taxon>Ignelater</taxon>
    </lineage>
</organism>
<dbReference type="OrthoDB" id="10253878at2759"/>